<dbReference type="PROSITE" id="PS00061">
    <property type="entry name" value="ADH_SHORT"/>
    <property type="match status" value="1"/>
</dbReference>
<keyword evidence="2" id="KW-0560">Oxidoreductase</keyword>
<sequence>MTDTTNGTPNGSLNDSTDATGPTNGAAAHDAAPDATPDPTSDRPTLGDPRPLAVVTGAASGIGRGLAISLAADGFRVAMADRNAAGLEEAKRAARRAAVAGGHRAAGPGGHPVVDATALDIADFDEVKGWADAVVAKHGAPTDVYNAAGISVWGDPTTLPHAKWRGVIDINLMGTIHIVEAFTPAMADAGRGRLVCVSSAAGILGLPWHGAYSASKAGVLGLCEVLRFDLAPKGISVHAVAPGAVDTPLVRTIDIHGIDRGAPRVAKATKLFQGHAISPAKAAAIIRYEVGAGTYLIATSHDVPLGRWAQVNMPWAYRGVMKALNKGLRWAADGAEAT</sequence>
<evidence type="ECO:0000256" key="3">
    <source>
        <dbReference type="SAM" id="MobiDB-lite"/>
    </source>
</evidence>
<organism evidence="4 5">
    <name type="scientific">Corynebacterium xerosis</name>
    <dbReference type="NCBI Taxonomy" id="1725"/>
    <lineage>
        <taxon>Bacteria</taxon>
        <taxon>Bacillati</taxon>
        <taxon>Actinomycetota</taxon>
        <taxon>Actinomycetes</taxon>
        <taxon>Mycobacteriales</taxon>
        <taxon>Corynebacteriaceae</taxon>
        <taxon>Corynebacterium</taxon>
    </lineage>
</organism>
<dbReference type="PRINTS" id="PR00081">
    <property type="entry name" value="GDHRDH"/>
</dbReference>
<dbReference type="PANTHER" id="PTHR43391:SF82">
    <property type="entry name" value="OXIDOREDUCTASE SADH-RELATED"/>
    <property type="match status" value="1"/>
</dbReference>
<dbReference type="PANTHER" id="PTHR43391">
    <property type="entry name" value="RETINOL DEHYDROGENASE-RELATED"/>
    <property type="match status" value="1"/>
</dbReference>
<dbReference type="RefSeq" id="WP_102212880.1">
    <property type="nucleotide sequence ID" value="NZ_JAPJOC010000163.1"/>
</dbReference>
<dbReference type="GO" id="GO:0016491">
    <property type="term" value="F:oxidoreductase activity"/>
    <property type="evidence" value="ECO:0007669"/>
    <property type="project" value="UniProtKB-KW"/>
</dbReference>
<name>A0A2N6SYN9_9CORY</name>
<dbReference type="InterPro" id="IPR002347">
    <property type="entry name" value="SDR_fam"/>
</dbReference>
<dbReference type="Gene3D" id="3.40.50.720">
    <property type="entry name" value="NAD(P)-binding Rossmann-like Domain"/>
    <property type="match status" value="1"/>
</dbReference>
<feature type="region of interest" description="Disordered" evidence="3">
    <location>
        <begin position="1"/>
        <end position="52"/>
    </location>
</feature>
<dbReference type="InterPro" id="IPR020904">
    <property type="entry name" value="Sc_DH/Rdtase_CS"/>
</dbReference>
<dbReference type="Proteomes" id="UP000235363">
    <property type="component" value="Unassembled WGS sequence"/>
</dbReference>
<feature type="compositionally biased region" description="Low complexity" evidence="3">
    <location>
        <begin position="22"/>
        <end position="44"/>
    </location>
</feature>
<dbReference type="AlphaFoldDB" id="A0A2N6SYN9"/>
<evidence type="ECO:0000256" key="2">
    <source>
        <dbReference type="ARBA" id="ARBA00023002"/>
    </source>
</evidence>
<comment type="similarity">
    <text evidence="1">Belongs to the short-chain dehydrogenases/reductases (SDR) family.</text>
</comment>
<evidence type="ECO:0000256" key="1">
    <source>
        <dbReference type="ARBA" id="ARBA00006484"/>
    </source>
</evidence>
<dbReference type="Pfam" id="PF00106">
    <property type="entry name" value="adh_short"/>
    <property type="match status" value="1"/>
</dbReference>
<accession>A0A2N6SYN9</accession>
<comment type="caution">
    <text evidence="4">The sequence shown here is derived from an EMBL/GenBank/DDBJ whole genome shotgun (WGS) entry which is preliminary data.</text>
</comment>
<dbReference type="EMBL" id="PNHF01000014">
    <property type="protein sequence ID" value="PMC62184.1"/>
    <property type="molecule type" value="Genomic_DNA"/>
</dbReference>
<dbReference type="SUPFAM" id="SSF51735">
    <property type="entry name" value="NAD(P)-binding Rossmann-fold domains"/>
    <property type="match status" value="1"/>
</dbReference>
<reference evidence="4 5" key="1">
    <citation type="submission" date="2017-09" db="EMBL/GenBank/DDBJ databases">
        <title>Bacterial strain isolated from the female urinary microbiota.</title>
        <authorList>
            <person name="Thomas-White K."/>
            <person name="Kumar N."/>
            <person name="Forster S."/>
            <person name="Putonti C."/>
            <person name="Lawley T."/>
            <person name="Wolfe A.J."/>
        </authorList>
    </citation>
    <scope>NUCLEOTIDE SEQUENCE [LARGE SCALE GENOMIC DNA]</scope>
    <source>
        <strain evidence="4 5">UMB0908</strain>
    </source>
</reference>
<proteinExistence type="inferred from homology"/>
<protein>
    <submittedName>
        <fullName evidence="4">Short chain dehydrogenase</fullName>
    </submittedName>
</protein>
<evidence type="ECO:0000313" key="4">
    <source>
        <dbReference type="EMBL" id="PMC62184.1"/>
    </source>
</evidence>
<feature type="compositionally biased region" description="Polar residues" evidence="3">
    <location>
        <begin position="1"/>
        <end position="21"/>
    </location>
</feature>
<dbReference type="CDD" id="cd05233">
    <property type="entry name" value="SDR_c"/>
    <property type="match status" value="1"/>
</dbReference>
<dbReference type="NCBIfam" id="NF005881">
    <property type="entry name" value="PRK07832.1"/>
    <property type="match status" value="1"/>
</dbReference>
<evidence type="ECO:0000313" key="5">
    <source>
        <dbReference type="Proteomes" id="UP000235363"/>
    </source>
</evidence>
<gene>
    <name evidence="4" type="ORF">CJ204_06950</name>
</gene>
<dbReference type="InterPro" id="IPR036291">
    <property type="entry name" value="NAD(P)-bd_dom_sf"/>
</dbReference>